<evidence type="ECO:0000313" key="4">
    <source>
        <dbReference type="Proteomes" id="UP000053144"/>
    </source>
</evidence>
<keyword evidence="2" id="KW-0812">Transmembrane</keyword>
<dbReference type="Proteomes" id="UP000053144">
    <property type="component" value="Chromosome 11"/>
</dbReference>
<gene>
    <name evidence="3" type="ORF">LR48_Vigan11g145100</name>
</gene>
<dbReference type="Gramene" id="KOM58417">
    <property type="protein sequence ID" value="KOM58417"/>
    <property type="gene ID" value="LR48_Vigan11g145100"/>
</dbReference>
<name>A0A0L9VU82_PHAAN</name>
<protein>
    <submittedName>
        <fullName evidence="3">Uncharacterized protein</fullName>
    </submittedName>
</protein>
<feature type="compositionally biased region" description="Gly residues" evidence="1">
    <location>
        <begin position="99"/>
        <end position="112"/>
    </location>
</feature>
<feature type="compositionally biased region" description="Basic and acidic residues" evidence="1">
    <location>
        <begin position="82"/>
        <end position="94"/>
    </location>
</feature>
<keyword evidence="2" id="KW-1133">Transmembrane helix</keyword>
<organism evidence="3 4">
    <name type="scientific">Phaseolus angularis</name>
    <name type="common">Azuki bean</name>
    <name type="synonym">Vigna angularis</name>
    <dbReference type="NCBI Taxonomy" id="3914"/>
    <lineage>
        <taxon>Eukaryota</taxon>
        <taxon>Viridiplantae</taxon>
        <taxon>Streptophyta</taxon>
        <taxon>Embryophyta</taxon>
        <taxon>Tracheophyta</taxon>
        <taxon>Spermatophyta</taxon>
        <taxon>Magnoliopsida</taxon>
        <taxon>eudicotyledons</taxon>
        <taxon>Gunneridae</taxon>
        <taxon>Pentapetalae</taxon>
        <taxon>rosids</taxon>
        <taxon>fabids</taxon>
        <taxon>Fabales</taxon>
        <taxon>Fabaceae</taxon>
        <taxon>Papilionoideae</taxon>
        <taxon>50 kb inversion clade</taxon>
        <taxon>NPAAA clade</taxon>
        <taxon>indigoferoid/millettioid clade</taxon>
        <taxon>Phaseoleae</taxon>
        <taxon>Vigna</taxon>
    </lineage>
</organism>
<evidence type="ECO:0000256" key="1">
    <source>
        <dbReference type="SAM" id="MobiDB-lite"/>
    </source>
</evidence>
<dbReference type="EMBL" id="CM003381">
    <property type="protein sequence ID" value="KOM58417.1"/>
    <property type="molecule type" value="Genomic_DNA"/>
</dbReference>
<proteinExistence type="predicted"/>
<feature type="region of interest" description="Disordered" evidence="1">
    <location>
        <begin position="57"/>
        <end position="112"/>
    </location>
</feature>
<feature type="transmembrane region" description="Helical" evidence="2">
    <location>
        <begin position="6"/>
        <end position="28"/>
    </location>
</feature>
<evidence type="ECO:0000313" key="3">
    <source>
        <dbReference type="EMBL" id="KOM58417.1"/>
    </source>
</evidence>
<dbReference type="AlphaFoldDB" id="A0A0L9VU82"/>
<sequence length="112" mass="12417">MCPYQYFYHVPEQFLGIYYLTLAFVAVLRNNGRKRLRHDQNNHQSACNPSIRAIRIPGFPSPHESTSIHGSSYLSSLHRTPPSREDRREGDKPEATCGGLLGGGGGQNCSDG</sequence>
<evidence type="ECO:0000256" key="2">
    <source>
        <dbReference type="SAM" id="Phobius"/>
    </source>
</evidence>
<feature type="compositionally biased region" description="Polar residues" evidence="1">
    <location>
        <begin position="63"/>
        <end position="78"/>
    </location>
</feature>
<accession>A0A0L9VU82</accession>
<reference evidence="4" key="1">
    <citation type="journal article" date="2015" name="Proc. Natl. Acad. Sci. U.S.A.">
        <title>Genome sequencing of adzuki bean (Vigna angularis) provides insight into high starch and low fat accumulation and domestication.</title>
        <authorList>
            <person name="Yang K."/>
            <person name="Tian Z."/>
            <person name="Chen C."/>
            <person name="Luo L."/>
            <person name="Zhao B."/>
            <person name="Wang Z."/>
            <person name="Yu L."/>
            <person name="Li Y."/>
            <person name="Sun Y."/>
            <person name="Li W."/>
            <person name="Chen Y."/>
            <person name="Li Y."/>
            <person name="Zhang Y."/>
            <person name="Ai D."/>
            <person name="Zhao J."/>
            <person name="Shang C."/>
            <person name="Ma Y."/>
            <person name="Wu B."/>
            <person name="Wang M."/>
            <person name="Gao L."/>
            <person name="Sun D."/>
            <person name="Zhang P."/>
            <person name="Guo F."/>
            <person name="Wang W."/>
            <person name="Li Y."/>
            <person name="Wang J."/>
            <person name="Varshney R.K."/>
            <person name="Wang J."/>
            <person name="Ling H.Q."/>
            <person name="Wan P."/>
        </authorList>
    </citation>
    <scope>NUCLEOTIDE SEQUENCE</scope>
    <source>
        <strain evidence="4">cv. Jingnong 6</strain>
    </source>
</reference>
<keyword evidence="2" id="KW-0472">Membrane</keyword>